<keyword evidence="2" id="KW-1185">Reference proteome</keyword>
<dbReference type="AlphaFoldDB" id="A0AA41Q5D0"/>
<organism evidence="1 2">
    <name type="scientific">Yinghuangia soli</name>
    <dbReference type="NCBI Taxonomy" id="2908204"/>
    <lineage>
        <taxon>Bacteria</taxon>
        <taxon>Bacillati</taxon>
        <taxon>Actinomycetota</taxon>
        <taxon>Actinomycetes</taxon>
        <taxon>Kitasatosporales</taxon>
        <taxon>Streptomycetaceae</taxon>
        <taxon>Yinghuangia</taxon>
    </lineage>
</organism>
<dbReference type="RefSeq" id="WP_235055362.1">
    <property type="nucleotide sequence ID" value="NZ_JAKFHA010000018.1"/>
</dbReference>
<sequence length="60" mass="6569">MTSAWRIGTTTVHKILETEADVPVIGALDTDDEGLLDRHPWLFPHFAKPGGTFVLSFTGC</sequence>
<comment type="caution">
    <text evidence="1">The sequence shown here is derived from an EMBL/GenBank/DDBJ whole genome shotgun (WGS) entry which is preliminary data.</text>
</comment>
<evidence type="ECO:0000313" key="2">
    <source>
        <dbReference type="Proteomes" id="UP001165378"/>
    </source>
</evidence>
<proteinExistence type="predicted"/>
<reference evidence="1" key="1">
    <citation type="submission" date="2022-01" db="EMBL/GenBank/DDBJ databases">
        <title>Genome-Based Taxonomic Classification of the Phylum Actinobacteria.</title>
        <authorList>
            <person name="Gao Y."/>
        </authorList>
    </citation>
    <scope>NUCLEOTIDE SEQUENCE</scope>
    <source>
        <strain evidence="1">KLBMP 8922</strain>
    </source>
</reference>
<evidence type="ECO:0000313" key="1">
    <source>
        <dbReference type="EMBL" id="MCF2530694.1"/>
    </source>
</evidence>
<dbReference type="Proteomes" id="UP001165378">
    <property type="component" value="Unassembled WGS sequence"/>
</dbReference>
<accession>A0AA41Q5D0</accession>
<gene>
    <name evidence="1" type="ORF">LZ495_26220</name>
</gene>
<protein>
    <submittedName>
        <fullName evidence="1">Uncharacterized protein</fullName>
    </submittedName>
</protein>
<name>A0AA41Q5D0_9ACTN</name>
<dbReference type="EMBL" id="JAKFHA010000018">
    <property type="protein sequence ID" value="MCF2530694.1"/>
    <property type="molecule type" value="Genomic_DNA"/>
</dbReference>